<evidence type="ECO:0000313" key="1">
    <source>
        <dbReference type="EMBL" id="MDR6236069.1"/>
    </source>
</evidence>
<sequence>MSLQSHALPSSRDWTSTELPLSDGPWLFGNAGIDRLRQGVEDAFARRHLHPDSEPLKLTATHSSVAATRNLQAYAALPSGMPAGQRWRDYAMALEEGGRLVLDVRPAEHWQSFGRRLAAPDPRTPCCAVTELVDQLGALGLVVTAIEPYAGLWDNAWLSRGLRHRHKWRRLLSWLADDEPLLAWGLRLEQDVFAQLSPRASGRCLIAAEKRAAPAAVLDWHSLLAQRDQALRDPLGPVPGIAVLQASQTKLTASLRAQQLSLMLVEVLARHYPAMDWLGLLPAAAARQLREWQAAEALDQRAMTILEAWAEGSGDHAELLRGLDYSLMTPLLRQYFPARRTPS</sequence>
<evidence type="ECO:0008006" key="3">
    <source>
        <dbReference type="Google" id="ProtNLM"/>
    </source>
</evidence>
<gene>
    <name evidence="1" type="ORF">QE440_003810</name>
</gene>
<protein>
    <recommendedName>
        <fullName evidence="3">DUF4123 domain-containing protein</fullName>
    </recommendedName>
</protein>
<reference evidence="1" key="1">
    <citation type="submission" date="2023-08" db="EMBL/GenBank/DDBJ databases">
        <title>Functional and genomic diversity of the sorghum phyllosphere microbiome.</title>
        <authorList>
            <person name="Shade A."/>
        </authorList>
    </citation>
    <scope>NUCLEOTIDE SEQUENCE</scope>
    <source>
        <strain evidence="1">SORGH_AS_0201</strain>
    </source>
</reference>
<dbReference type="AlphaFoldDB" id="A0AAJ2EY14"/>
<accession>A0AAJ2EY14</accession>
<name>A0AAJ2EY14_9PSED</name>
<dbReference type="Proteomes" id="UP001268036">
    <property type="component" value="Unassembled WGS sequence"/>
</dbReference>
<organism evidence="1 2">
    <name type="scientific">Pseudomonas oryzihabitans</name>
    <dbReference type="NCBI Taxonomy" id="47885"/>
    <lineage>
        <taxon>Bacteria</taxon>
        <taxon>Pseudomonadati</taxon>
        <taxon>Pseudomonadota</taxon>
        <taxon>Gammaproteobacteria</taxon>
        <taxon>Pseudomonadales</taxon>
        <taxon>Pseudomonadaceae</taxon>
        <taxon>Pseudomonas</taxon>
    </lineage>
</organism>
<proteinExistence type="predicted"/>
<dbReference type="RefSeq" id="WP_309761009.1">
    <property type="nucleotide sequence ID" value="NZ_JAVJAF010000001.1"/>
</dbReference>
<evidence type="ECO:0000313" key="2">
    <source>
        <dbReference type="Proteomes" id="UP001268036"/>
    </source>
</evidence>
<dbReference type="EMBL" id="JAVJAF010000001">
    <property type="protein sequence ID" value="MDR6236069.1"/>
    <property type="molecule type" value="Genomic_DNA"/>
</dbReference>
<comment type="caution">
    <text evidence="1">The sequence shown here is derived from an EMBL/GenBank/DDBJ whole genome shotgun (WGS) entry which is preliminary data.</text>
</comment>